<dbReference type="Pfam" id="PF02682">
    <property type="entry name" value="CT_C_D"/>
    <property type="match status" value="1"/>
</dbReference>
<gene>
    <name evidence="5" type="ORF">GCM10011611_52000</name>
</gene>
<evidence type="ECO:0000256" key="1">
    <source>
        <dbReference type="ARBA" id="ARBA00022741"/>
    </source>
</evidence>
<protein>
    <submittedName>
        <fullName evidence="5">Allophanate hydrolase</fullName>
    </submittedName>
</protein>
<keyword evidence="3" id="KW-0067">ATP-binding</keyword>
<dbReference type="Proteomes" id="UP000646365">
    <property type="component" value="Unassembled WGS sequence"/>
</dbReference>
<organism evidence="5 6">
    <name type="scientific">Aliidongia dinghuensis</name>
    <dbReference type="NCBI Taxonomy" id="1867774"/>
    <lineage>
        <taxon>Bacteria</taxon>
        <taxon>Pseudomonadati</taxon>
        <taxon>Pseudomonadota</taxon>
        <taxon>Alphaproteobacteria</taxon>
        <taxon>Rhodospirillales</taxon>
        <taxon>Dongiaceae</taxon>
        <taxon>Aliidongia</taxon>
    </lineage>
</organism>
<dbReference type="Gene3D" id="3.30.1360.40">
    <property type="match status" value="1"/>
</dbReference>
<dbReference type="SUPFAM" id="SSF160467">
    <property type="entry name" value="PH0987 N-terminal domain-like"/>
    <property type="match status" value="1"/>
</dbReference>
<evidence type="ECO:0000256" key="2">
    <source>
        <dbReference type="ARBA" id="ARBA00022801"/>
    </source>
</evidence>
<dbReference type="InterPro" id="IPR010016">
    <property type="entry name" value="PxpB"/>
</dbReference>
<dbReference type="GO" id="GO:0005524">
    <property type="term" value="F:ATP binding"/>
    <property type="evidence" value="ECO:0007669"/>
    <property type="project" value="UniProtKB-KW"/>
</dbReference>
<evidence type="ECO:0000313" key="5">
    <source>
        <dbReference type="EMBL" id="GGF39233.1"/>
    </source>
</evidence>
<dbReference type="InterPro" id="IPR003833">
    <property type="entry name" value="CT_C_D"/>
</dbReference>
<comment type="caution">
    <text evidence="5">The sequence shown here is derived from an EMBL/GenBank/DDBJ whole genome shotgun (WGS) entry which is preliminary data.</text>
</comment>
<keyword evidence="1" id="KW-0547">Nucleotide-binding</keyword>
<dbReference type="PANTHER" id="PTHR34698:SF2">
    <property type="entry name" value="5-OXOPROLINASE SUBUNIT B"/>
    <property type="match status" value="1"/>
</dbReference>
<dbReference type="RefSeq" id="WP_189051089.1">
    <property type="nucleotide sequence ID" value="NZ_BMJQ01000016.1"/>
</dbReference>
<evidence type="ECO:0000313" key="6">
    <source>
        <dbReference type="Proteomes" id="UP000646365"/>
    </source>
</evidence>
<dbReference type="NCBIfam" id="TIGR00370">
    <property type="entry name" value="5-oxoprolinase subunit PxpB"/>
    <property type="match status" value="1"/>
</dbReference>
<dbReference type="GO" id="GO:0016787">
    <property type="term" value="F:hydrolase activity"/>
    <property type="evidence" value="ECO:0007669"/>
    <property type="project" value="UniProtKB-KW"/>
</dbReference>
<sequence>MSALKPRYLAAGDAALVIEYGEVIDPDLIQAVQRLDRRLSRARLTGVIETVPSFRSLMVHYDPLATTRAALIAAIEGLGDENEAAAVAPGRSWRLPCCYDAAFAPDLADVAAATGLAPEAVTQTHAANPFSVAVVGFLPGCPFMAELPPIFNLPRRTSPRTRVPAGSVAVAQKLSVIYPTESPGGWHLIGNCPVPLFDARWDTPALLAPADGVRFQPIDAAEHARILAAARAGEYDPRRECADGETI</sequence>
<reference evidence="5" key="1">
    <citation type="journal article" date="2014" name="Int. J. Syst. Evol. Microbiol.">
        <title>Complete genome sequence of Corynebacterium casei LMG S-19264T (=DSM 44701T), isolated from a smear-ripened cheese.</title>
        <authorList>
            <consortium name="US DOE Joint Genome Institute (JGI-PGF)"/>
            <person name="Walter F."/>
            <person name="Albersmeier A."/>
            <person name="Kalinowski J."/>
            <person name="Ruckert C."/>
        </authorList>
    </citation>
    <scope>NUCLEOTIDE SEQUENCE</scope>
    <source>
        <strain evidence="5">CGMCC 1.15725</strain>
    </source>
</reference>
<dbReference type="PANTHER" id="PTHR34698">
    <property type="entry name" value="5-OXOPROLINASE SUBUNIT B"/>
    <property type="match status" value="1"/>
</dbReference>
<proteinExistence type="predicted"/>
<evidence type="ECO:0000256" key="3">
    <source>
        <dbReference type="ARBA" id="ARBA00022840"/>
    </source>
</evidence>
<dbReference type="SUPFAM" id="SSF50891">
    <property type="entry name" value="Cyclophilin-like"/>
    <property type="match status" value="1"/>
</dbReference>
<feature type="domain" description="Carboxyltransferase" evidence="4">
    <location>
        <begin position="6"/>
        <end position="207"/>
    </location>
</feature>
<dbReference type="SMART" id="SM00796">
    <property type="entry name" value="AHS1"/>
    <property type="match status" value="1"/>
</dbReference>
<name>A0A8J2YY80_9PROT</name>
<dbReference type="AlphaFoldDB" id="A0A8J2YY80"/>
<dbReference type="Gene3D" id="2.40.100.10">
    <property type="entry name" value="Cyclophilin-like"/>
    <property type="match status" value="1"/>
</dbReference>
<keyword evidence="6" id="KW-1185">Reference proteome</keyword>
<reference evidence="5" key="2">
    <citation type="submission" date="2020-09" db="EMBL/GenBank/DDBJ databases">
        <authorList>
            <person name="Sun Q."/>
            <person name="Zhou Y."/>
        </authorList>
    </citation>
    <scope>NUCLEOTIDE SEQUENCE</scope>
    <source>
        <strain evidence="5">CGMCC 1.15725</strain>
    </source>
</reference>
<dbReference type="EMBL" id="BMJQ01000016">
    <property type="protein sequence ID" value="GGF39233.1"/>
    <property type="molecule type" value="Genomic_DNA"/>
</dbReference>
<dbReference type="InterPro" id="IPR029000">
    <property type="entry name" value="Cyclophilin-like_dom_sf"/>
</dbReference>
<accession>A0A8J2YY80</accession>
<evidence type="ECO:0000259" key="4">
    <source>
        <dbReference type="SMART" id="SM00796"/>
    </source>
</evidence>
<keyword evidence="2 5" id="KW-0378">Hydrolase</keyword>